<reference evidence="2 3" key="1">
    <citation type="submission" date="2019-02" db="EMBL/GenBank/DDBJ databases">
        <title>Bacterial novel species Emticicia sp. 17J42-9 isolated from soil.</title>
        <authorList>
            <person name="Jung H.-Y."/>
        </authorList>
    </citation>
    <scope>NUCLEOTIDE SEQUENCE [LARGE SCALE GENOMIC DNA]</scope>
    <source>
        <strain evidence="2 3">17J42-9</strain>
    </source>
</reference>
<dbReference type="EMBL" id="SEWF01000039">
    <property type="protein sequence ID" value="RYU93702.1"/>
    <property type="molecule type" value="Genomic_DNA"/>
</dbReference>
<keyword evidence="1" id="KW-0472">Membrane</keyword>
<dbReference type="RefSeq" id="WP_130023205.1">
    <property type="nucleotide sequence ID" value="NZ_SEWF01000039.1"/>
</dbReference>
<protein>
    <submittedName>
        <fullName evidence="2">Uncharacterized protein</fullName>
    </submittedName>
</protein>
<keyword evidence="1" id="KW-0812">Transmembrane</keyword>
<gene>
    <name evidence="2" type="ORF">EWM59_20930</name>
</gene>
<proteinExistence type="predicted"/>
<comment type="caution">
    <text evidence="2">The sequence shown here is derived from an EMBL/GenBank/DDBJ whole genome shotgun (WGS) entry which is preliminary data.</text>
</comment>
<evidence type="ECO:0000313" key="3">
    <source>
        <dbReference type="Proteomes" id="UP000293162"/>
    </source>
</evidence>
<accession>A0A4Q5LVJ7</accession>
<feature type="transmembrane region" description="Helical" evidence="1">
    <location>
        <begin position="12"/>
        <end position="44"/>
    </location>
</feature>
<dbReference type="AlphaFoldDB" id="A0A4Q5LVJ7"/>
<sequence length="60" mass="6861">MAKHSGSKSLPSWLTLVIFLLCMTILWVFGDLFVFILGLIFLGFTFANNYDRKQADEGHH</sequence>
<keyword evidence="3" id="KW-1185">Reference proteome</keyword>
<evidence type="ECO:0000313" key="2">
    <source>
        <dbReference type="EMBL" id="RYU93702.1"/>
    </source>
</evidence>
<evidence type="ECO:0000256" key="1">
    <source>
        <dbReference type="SAM" id="Phobius"/>
    </source>
</evidence>
<name>A0A4Q5LVJ7_9BACT</name>
<keyword evidence="1" id="KW-1133">Transmembrane helix</keyword>
<dbReference type="Proteomes" id="UP000293162">
    <property type="component" value="Unassembled WGS sequence"/>
</dbReference>
<organism evidence="2 3">
    <name type="scientific">Emticicia agri</name>
    <dbReference type="NCBI Taxonomy" id="2492393"/>
    <lineage>
        <taxon>Bacteria</taxon>
        <taxon>Pseudomonadati</taxon>
        <taxon>Bacteroidota</taxon>
        <taxon>Cytophagia</taxon>
        <taxon>Cytophagales</taxon>
        <taxon>Leadbetterellaceae</taxon>
        <taxon>Emticicia</taxon>
    </lineage>
</organism>